<dbReference type="InterPro" id="IPR005612">
    <property type="entry name" value="CCAAT-binding_factor"/>
</dbReference>
<evidence type="ECO:0000259" key="2">
    <source>
        <dbReference type="Pfam" id="PF03914"/>
    </source>
</evidence>
<proteinExistence type="inferred from homology"/>
<name>A0A8K0DFW2_IGNLU</name>
<sequence length="102" mass="11602">MEERDPLKSNAINSSLWEIQTLQNHVLPSVATAARFINSPLPSVEWDFTKILDNTGDDIFDKEIKKNTTKLFKTKLDITYNKHSLNLQGVPVMHGNIFTDDS</sequence>
<feature type="domain" description="CCAAT-binding factor" evidence="2">
    <location>
        <begin position="3"/>
        <end position="34"/>
    </location>
</feature>
<dbReference type="InterPro" id="IPR027193">
    <property type="entry name" value="Noc4"/>
</dbReference>
<gene>
    <name evidence="3" type="ORF">ILUMI_02769</name>
</gene>
<dbReference type="PANTHER" id="PTHR12455:SF0">
    <property type="entry name" value="NUCLEOLAR COMPLEX PROTEIN 4 HOMOLOG"/>
    <property type="match status" value="1"/>
</dbReference>
<comment type="similarity">
    <text evidence="1">Belongs to the CBF/MAK21 family.</text>
</comment>
<dbReference type="AlphaFoldDB" id="A0A8K0DFW2"/>
<evidence type="ECO:0000313" key="4">
    <source>
        <dbReference type="Proteomes" id="UP000801492"/>
    </source>
</evidence>
<dbReference type="GO" id="GO:0032040">
    <property type="term" value="C:small-subunit processome"/>
    <property type="evidence" value="ECO:0007669"/>
    <property type="project" value="TreeGrafter"/>
</dbReference>
<comment type="caution">
    <text evidence="3">The sequence shown here is derived from an EMBL/GenBank/DDBJ whole genome shotgun (WGS) entry which is preliminary data.</text>
</comment>
<dbReference type="OrthoDB" id="10263185at2759"/>
<protein>
    <recommendedName>
        <fullName evidence="2">CCAAT-binding factor domain-containing protein</fullName>
    </recommendedName>
</protein>
<dbReference type="PANTHER" id="PTHR12455">
    <property type="entry name" value="NUCLEOLAR COMPLEX PROTEIN 4"/>
    <property type="match status" value="1"/>
</dbReference>
<accession>A0A8K0DFW2</accession>
<evidence type="ECO:0000313" key="3">
    <source>
        <dbReference type="EMBL" id="KAF2903416.1"/>
    </source>
</evidence>
<dbReference type="GO" id="GO:0030692">
    <property type="term" value="C:Noc4p-Nop14p complex"/>
    <property type="evidence" value="ECO:0007669"/>
    <property type="project" value="TreeGrafter"/>
</dbReference>
<dbReference type="Proteomes" id="UP000801492">
    <property type="component" value="Unassembled WGS sequence"/>
</dbReference>
<organism evidence="3 4">
    <name type="scientific">Ignelater luminosus</name>
    <name type="common">Cucubano</name>
    <name type="synonym">Pyrophorus luminosus</name>
    <dbReference type="NCBI Taxonomy" id="2038154"/>
    <lineage>
        <taxon>Eukaryota</taxon>
        <taxon>Metazoa</taxon>
        <taxon>Ecdysozoa</taxon>
        <taxon>Arthropoda</taxon>
        <taxon>Hexapoda</taxon>
        <taxon>Insecta</taxon>
        <taxon>Pterygota</taxon>
        <taxon>Neoptera</taxon>
        <taxon>Endopterygota</taxon>
        <taxon>Coleoptera</taxon>
        <taxon>Polyphaga</taxon>
        <taxon>Elateriformia</taxon>
        <taxon>Elateroidea</taxon>
        <taxon>Elateridae</taxon>
        <taxon>Agrypninae</taxon>
        <taxon>Pyrophorini</taxon>
        <taxon>Ignelater</taxon>
    </lineage>
</organism>
<dbReference type="GO" id="GO:0042254">
    <property type="term" value="P:ribosome biogenesis"/>
    <property type="evidence" value="ECO:0007669"/>
    <property type="project" value="InterPro"/>
</dbReference>
<dbReference type="Pfam" id="PF03914">
    <property type="entry name" value="CBF"/>
    <property type="match status" value="1"/>
</dbReference>
<reference evidence="3" key="1">
    <citation type="submission" date="2019-08" db="EMBL/GenBank/DDBJ databases">
        <title>The genome of the North American firefly Photinus pyralis.</title>
        <authorList>
            <consortium name="Photinus pyralis genome working group"/>
            <person name="Fallon T.R."/>
            <person name="Sander Lower S.E."/>
            <person name="Weng J.-K."/>
        </authorList>
    </citation>
    <scope>NUCLEOTIDE SEQUENCE</scope>
    <source>
        <strain evidence="3">TRF0915ILg1</strain>
        <tissue evidence="3">Whole body</tissue>
    </source>
</reference>
<evidence type="ECO:0000256" key="1">
    <source>
        <dbReference type="ARBA" id="ARBA00007797"/>
    </source>
</evidence>
<dbReference type="EMBL" id="VTPC01001033">
    <property type="protein sequence ID" value="KAF2903416.1"/>
    <property type="molecule type" value="Genomic_DNA"/>
</dbReference>
<keyword evidence="4" id="KW-1185">Reference proteome</keyword>